<organism evidence="6 7">
    <name type="scientific">Candidatus Liptonbacteria bacterium RIFOXYB1_FULL_36_10</name>
    <dbReference type="NCBI Taxonomy" id="1798654"/>
    <lineage>
        <taxon>Bacteria</taxon>
        <taxon>Candidatus Liptoniibacteriota</taxon>
    </lineage>
</organism>
<dbReference type="EMBL" id="MHLE01000043">
    <property type="protein sequence ID" value="OGZ02078.1"/>
    <property type="molecule type" value="Genomic_DNA"/>
</dbReference>
<evidence type="ECO:0000256" key="3">
    <source>
        <dbReference type="ARBA" id="ARBA00022840"/>
    </source>
</evidence>
<feature type="domain" description="Mur ligase C-terminal" evidence="4">
    <location>
        <begin position="286"/>
        <end position="399"/>
    </location>
</feature>
<reference evidence="6 7" key="1">
    <citation type="journal article" date="2016" name="Nat. Commun.">
        <title>Thousands of microbial genomes shed light on interconnected biogeochemical processes in an aquifer system.</title>
        <authorList>
            <person name="Anantharaman K."/>
            <person name="Brown C.T."/>
            <person name="Hug L.A."/>
            <person name="Sharon I."/>
            <person name="Castelle C.J."/>
            <person name="Probst A.J."/>
            <person name="Thomas B.C."/>
            <person name="Singh A."/>
            <person name="Wilkins M.J."/>
            <person name="Karaoz U."/>
            <person name="Brodie E.L."/>
            <person name="Williams K.H."/>
            <person name="Hubbard S.S."/>
            <person name="Banfield J.F."/>
        </authorList>
    </citation>
    <scope>NUCLEOTIDE SEQUENCE [LARGE SCALE GENOMIC DNA]</scope>
</reference>
<feature type="domain" description="Mur ligase central" evidence="5">
    <location>
        <begin position="104"/>
        <end position="252"/>
    </location>
</feature>
<dbReference type="InterPro" id="IPR051046">
    <property type="entry name" value="MurCDEF_CellWall_CoF430Synth"/>
</dbReference>
<dbReference type="InterPro" id="IPR036615">
    <property type="entry name" value="Mur_ligase_C_dom_sf"/>
</dbReference>
<comment type="caution">
    <text evidence="6">The sequence shown here is derived from an EMBL/GenBank/DDBJ whole genome shotgun (WGS) entry which is preliminary data.</text>
</comment>
<keyword evidence="3" id="KW-0067">ATP-binding</keyword>
<keyword evidence="2" id="KW-0547">Nucleotide-binding</keyword>
<dbReference type="SUPFAM" id="SSF53623">
    <property type="entry name" value="MurD-like peptide ligases, catalytic domain"/>
    <property type="match status" value="1"/>
</dbReference>
<name>A0A1G2CNR6_9BACT</name>
<protein>
    <recommendedName>
        <fullName evidence="8">Mur ligase central domain-containing protein</fullName>
    </recommendedName>
</protein>
<dbReference type="AlphaFoldDB" id="A0A1G2CNR6"/>
<dbReference type="SUPFAM" id="SSF53244">
    <property type="entry name" value="MurD-like peptide ligases, peptide-binding domain"/>
    <property type="match status" value="1"/>
</dbReference>
<evidence type="ECO:0000259" key="4">
    <source>
        <dbReference type="Pfam" id="PF02875"/>
    </source>
</evidence>
<keyword evidence="1" id="KW-0436">Ligase</keyword>
<accession>A0A1G2CNR6</accession>
<sequence>MKDKKNTPFFWFCLKFLARFILKRHNPIIIAIVGGAGKTLTKLAICAALKNTKITRASISDSNISNKEASVLAILGSWDKTGGPFFFLKVIFLSFFHLIFKSKNYPQILILEFGAENQGEIKELIKIAKPSLVVMTAIGNIPPHSESFSTAEAAIREKAKILEHLSSSGCAVLNFDDPAILPMEERTKAEIITFGFKKGSDIRLSNFSLREEDEKPIGISFKLNNYSSSVPIRLDDIFGKSAAYASAAAAAVALRFNSNLVKVSQNLSSNFSTPERCLKLLPGIKETFIIDDTCGSSPVSIKEALDVLKNLPAKRKIAVLGDMLNLGRYTIDAHEEAGNLAANSANFLITIGARSKFTAAAAIKKMPKSKVFSFDSVEEAGKKVQAIIKKGDLILIKASEEIHAEKVVEEIKQTPVSNI</sequence>
<evidence type="ECO:0008006" key="8">
    <source>
        <dbReference type="Google" id="ProtNLM"/>
    </source>
</evidence>
<evidence type="ECO:0000313" key="7">
    <source>
        <dbReference type="Proteomes" id="UP000178599"/>
    </source>
</evidence>
<dbReference type="Proteomes" id="UP000178599">
    <property type="component" value="Unassembled WGS sequence"/>
</dbReference>
<evidence type="ECO:0000313" key="6">
    <source>
        <dbReference type="EMBL" id="OGZ02078.1"/>
    </source>
</evidence>
<evidence type="ECO:0000256" key="1">
    <source>
        <dbReference type="ARBA" id="ARBA00022598"/>
    </source>
</evidence>
<dbReference type="GO" id="GO:0016881">
    <property type="term" value="F:acid-amino acid ligase activity"/>
    <property type="evidence" value="ECO:0007669"/>
    <property type="project" value="InterPro"/>
</dbReference>
<dbReference type="PANTHER" id="PTHR43024:SF1">
    <property type="entry name" value="UDP-N-ACETYLMURAMOYL-TRIPEPTIDE--D-ALANYL-D-ALANINE LIGASE"/>
    <property type="match status" value="1"/>
</dbReference>
<dbReference type="Gene3D" id="3.90.190.20">
    <property type="entry name" value="Mur ligase, C-terminal domain"/>
    <property type="match status" value="1"/>
</dbReference>
<dbReference type="InterPro" id="IPR013221">
    <property type="entry name" value="Mur_ligase_cen"/>
</dbReference>
<gene>
    <name evidence="6" type="ORF">A2390_00485</name>
</gene>
<evidence type="ECO:0000259" key="5">
    <source>
        <dbReference type="Pfam" id="PF08245"/>
    </source>
</evidence>
<dbReference type="InterPro" id="IPR036565">
    <property type="entry name" value="Mur-like_cat_sf"/>
</dbReference>
<proteinExistence type="predicted"/>
<dbReference type="PANTHER" id="PTHR43024">
    <property type="entry name" value="UDP-N-ACETYLMURAMOYL-TRIPEPTIDE--D-ALANYL-D-ALANINE LIGASE"/>
    <property type="match status" value="1"/>
</dbReference>
<dbReference type="Gene3D" id="3.40.1190.10">
    <property type="entry name" value="Mur-like, catalytic domain"/>
    <property type="match status" value="1"/>
</dbReference>
<dbReference type="InterPro" id="IPR004101">
    <property type="entry name" value="Mur_ligase_C"/>
</dbReference>
<dbReference type="GO" id="GO:0005524">
    <property type="term" value="F:ATP binding"/>
    <property type="evidence" value="ECO:0007669"/>
    <property type="project" value="UniProtKB-KW"/>
</dbReference>
<dbReference type="Pfam" id="PF02875">
    <property type="entry name" value="Mur_ligase_C"/>
    <property type="match status" value="1"/>
</dbReference>
<evidence type="ECO:0000256" key="2">
    <source>
        <dbReference type="ARBA" id="ARBA00022741"/>
    </source>
</evidence>
<dbReference type="Pfam" id="PF08245">
    <property type="entry name" value="Mur_ligase_M"/>
    <property type="match status" value="1"/>
</dbReference>